<feature type="compositionally biased region" description="Polar residues" evidence="1">
    <location>
        <begin position="41"/>
        <end position="61"/>
    </location>
</feature>
<organism evidence="2 3">
    <name type="scientific">Emergomyces africanus</name>
    <dbReference type="NCBI Taxonomy" id="1955775"/>
    <lineage>
        <taxon>Eukaryota</taxon>
        <taxon>Fungi</taxon>
        <taxon>Dikarya</taxon>
        <taxon>Ascomycota</taxon>
        <taxon>Pezizomycotina</taxon>
        <taxon>Eurotiomycetes</taxon>
        <taxon>Eurotiomycetidae</taxon>
        <taxon>Onygenales</taxon>
        <taxon>Ajellomycetaceae</taxon>
        <taxon>Emergomyces</taxon>
    </lineage>
</organism>
<dbReference type="AlphaFoldDB" id="A0A1B7P0R6"/>
<reference evidence="2 3" key="1">
    <citation type="submission" date="2015-07" db="EMBL/GenBank/DDBJ databases">
        <title>Emmonsia species relationships and genome sequence.</title>
        <authorList>
            <person name="Cuomo C.A."/>
            <person name="Schwartz I.S."/>
            <person name="Kenyon C."/>
            <person name="de Hoog G.S."/>
            <person name="Govender N.P."/>
            <person name="Botha A."/>
            <person name="Moreno L."/>
            <person name="de Vries M."/>
            <person name="Munoz J.F."/>
            <person name="Stielow J.B."/>
        </authorList>
    </citation>
    <scope>NUCLEOTIDE SEQUENCE [LARGE SCALE GENOMIC DNA]</scope>
    <source>
        <strain evidence="2 3">CBS 136260</strain>
    </source>
</reference>
<sequence>MDKSDAMTIHSAMRRISGAHQGGNLASMAAVNRVHRRRSPTAATSASPPNESSHSMFSASQARRMVKSEKEHDSRISVLSPRTVPIVKGNGQRRTTFGDAKQIGLASREGIRLSSATISGGGSLRGSLQPGTKGSWR</sequence>
<keyword evidence="3" id="KW-1185">Reference proteome</keyword>
<feature type="compositionally biased region" description="Basic and acidic residues" evidence="1">
    <location>
        <begin position="66"/>
        <end position="75"/>
    </location>
</feature>
<name>A0A1B7P0R6_9EURO</name>
<evidence type="ECO:0000313" key="2">
    <source>
        <dbReference type="EMBL" id="OAX82615.1"/>
    </source>
</evidence>
<comment type="caution">
    <text evidence="2">The sequence shown here is derived from an EMBL/GenBank/DDBJ whole genome shotgun (WGS) entry which is preliminary data.</text>
</comment>
<gene>
    <name evidence="2" type="ORF">ACJ72_03040</name>
</gene>
<dbReference type="OrthoDB" id="10645356at2759"/>
<dbReference type="STRING" id="1658172.A0A1B7P0R6"/>
<proteinExistence type="predicted"/>
<protein>
    <submittedName>
        <fullName evidence="2">Uncharacterized protein</fullName>
    </submittedName>
</protein>
<feature type="region of interest" description="Disordered" evidence="1">
    <location>
        <begin position="114"/>
        <end position="137"/>
    </location>
</feature>
<dbReference type="Proteomes" id="UP000091918">
    <property type="component" value="Unassembled WGS sequence"/>
</dbReference>
<dbReference type="EMBL" id="LGUA01000280">
    <property type="protein sequence ID" value="OAX82615.1"/>
    <property type="molecule type" value="Genomic_DNA"/>
</dbReference>
<evidence type="ECO:0000256" key="1">
    <source>
        <dbReference type="SAM" id="MobiDB-lite"/>
    </source>
</evidence>
<evidence type="ECO:0000313" key="3">
    <source>
        <dbReference type="Proteomes" id="UP000091918"/>
    </source>
</evidence>
<accession>A0A1B7P0R6</accession>
<feature type="region of interest" description="Disordered" evidence="1">
    <location>
        <begin position="15"/>
        <end position="95"/>
    </location>
</feature>